<feature type="domain" description="ABC transmembrane type-1" evidence="8">
    <location>
        <begin position="95"/>
        <end position="326"/>
    </location>
</feature>
<evidence type="ECO:0000256" key="5">
    <source>
        <dbReference type="ARBA" id="ARBA00022989"/>
    </source>
</evidence>
<dbReference type="PROSITE" id="PS50928">
    <property type="entry name" value="ABC_TM1"/>
    <property type="match status" value="1"/>
</dbReference>
<keyword evidence="3" id="KW-1003">Cell membrane</keyword>
<dbReference type="Proteomes" id="UP001237448">
    <property type="component" value="Unassembled WGS sequence"/>
</dbReference>
<dbReference type="InterPro" id="IPR035906">
    <property type="entry name" value="MetI-like_sf"/>
</dbReference>
<name>A0ABU0FJX6_9HYPH</name>
<dbReference type="PANTHER" id="PTHR43163:SF6">
    <property type="entry name" value="DIPEPTIDE TRANSPORT SYSTEM PERMEASE PROTEIN DPPB-RELATED"/>
    <property type="match status" value="1"/>
</dbReference>
<dbReference type="RefSeq" id="WP_307432888.1">
    <property type="nucleotide sequence ID" value="NZ_JAUSVK010000001.1"/>
</dbReference>
<feature type="transmembrane region" description="Helical" evidence="7">
    <location>
        <begin position="134"/>
        <end position="159"/>
    </location>
</feature>
<evidence type="ECO:0000256" key="6">
    <source>
        <dbReference type="ARBA" id="ARBA00023136"/>
    </source>
</evidence>
<proteinExistence type="inferred from homology"/>
<reference evidence="9 10" key="1">
    <citation type="submission" date="2023-07" db="EMBL/GenBank/DDBJ databases">
        <title>Genomic Encyclopedia of Type Strains, Phase IV (KMG-IV): sequencing the most valuable type-strain genomes for metagenomic binning, comparative biology and taxonomic classification.</title>
        <authorList>
            <person name="Goeker M."/>
        </authorList>
    </citation>
    <scope>NUCLEOTIDE SEQUENCE [LARGE SCALE GENOMIC DNA]</scope>
    <source>
        <strain evidence="9 10">DSM 5896</strain>
    </source>
</reference>
<accession>A0ABU0FJX6</accession>
<evidence type="ECO:0000256" key="2">
    <source>
        <dbReference type="ARBA" id="ARBA00022448"/>
    </source>
</evidence>
<feature type="transmembrane region" description="Helical" evidence="7">
    <location>
        <begin position="307"/>
        <end position="329"/>
    </location>
</feature>
<comment type="subcellular location">
    <subcellularLocation>
        <location evidence="1 7">Cell membrane</location>
        <topology evidence="1 7">Multi-pass membrane protein</topology>
    </subcellularLocation>
</comment>
<evidence type="ECO:0000313" key="9">
    <source>
        <dbReference type="EMBL" id="MDQ0394918.1"/>
    </source>
</evidence>
<comment type="caution">
    <text evidence="9">The sequence shown here is derived from an EMBL/GenBank/DDBJ whole genome shotgun (WGS) entry which is preliminary data.</text>
</comment>
<evidence type="ECO:0000256" key="3">
    <source>
        <dbReference type="ARBA" id="ARBA00022475"/>
    </source>
</evidence>
<evidence type="ECO:0000313" key="10">
    <source>
        <dbReference type="Proteomes" id="UP001237448"/>
    </source>
</evidence>
<evidence type="ECO:0000259" key="8">
    <source>
        <dbReference type="PROSITE" id="PS50928"/>
    </source>
</evidence>
<keyword evidence="5 7" id="KW-1133">Transmembrane helix</keyword>
<evidence type="ECO:0000256" key="1">
    <source>
        <dbReference type="ARBA" id="ARBA00004651"/>
    </source>
</evidence>
<feature type="transmembrane region" description="Helical" evidence="7">
    <location>
        <begin position="199"/>
        <end position="219"/>
    </location>
</feature>
<dbReference type="Pfam" id="PF19300">
    <property type="entry name" value="BPD_transp_1_N"/>
    <property type="match status" value="1"/>
</dbReference>
<keyword evidence="2 7" id="KW-0813">Transport</keyword>
<keyword evidence="10" id="KW-1185">Reference proteome</keyword>
<dbReference type="CDD" id="cd06261">
    <property type="entry name" value="TM_PBP2"/>
    <property type="match status" value="1"/>
</dbReference>
<dbReference type="Pfam" id="PF00528">
    <property type="entry name" value="BPD_transp_1"/>
    <property type="match status" value="1"/>
</dbReference>
<evidence type="ECO:0000256" key="4">
    <source>
        <dbReference type="ARBA" id="ARBA00022692"/>
    </source>
</evidence>
<dbReference type="SUPFAM" id="SSF161098">
    <property type="entry name" value="MetI-like"/>
    <property type="match status" value="1"/>
</dbReference>
<comment type="similarity">
    <text evidence="7">Belongs to the binding-protein-dependent transport system permease family.</text>
</comment>
<dbReference type="Gene3D" id="1.10.3720.10">
    <property type="entry name" value="MetI-like"/>
    <property type="match status" value="1"/>
</dbReference>
<dbReference type="InterPro" id="IPR045621">
    <property type="entry name" value="BPD_transp_1_N"/>
</dbReference>
<gene>
    <name evidence="9" type="ORF">J3R73_004710</name>
</gene>
<dbReference type="InterPro" id="IPR000515">
    <property type="entry name" value="MetI-like"/>
</dbReference>
<organism evidence="9 10">
    <name type="scientific">Labrys monachus</name>
    <dbReference type="NCBI Taxonomy" id="217067"/>
    <lineage>
        <taxon>Bacteria</taxon>
        <taxon>Pseudomonadati</taxon>
        <taxon>Pseudomonadota</taxon>
        <taxon>Alphaproteobacteria</taxon>
        <taxon>Hyphomicrobiales</taxon>
        <taxon>Xanthobacteraceae</taxon>
        <taxon>Labrys</taxon>
    </lineage>
</organism>
<sequence length="337" mass="35889">MTRLILSRLLSALPNLAGVVLLTFILTRMLPGDPAAYFAGPAATPQSIEQVRQQLGLARSAPEQFYGYVLQLARGDLGKSLTSGQTVLDDLVARLPASLELTVAALLLASLAGISLGVGAAVRPGGVVDHLCGLLSALGQAMPTFFLGLLLVFVFYYLLGWAPAPLGRLDIGYPSPDDITGFWLIDTLLEGDFDGFVGVFKQLVLPVVTLGLFGIGPIARMTRAGMIEVLGSDFVRTARAAGLPPWKVLWVYAFRSVLVPVLNTIGMVFSFMLGANVLVEKVFGWPGIGAYAIDSVLASDFAPIQGFVLLMAALYVLINLLIDIVAVLLDPRVRFDG</sequence>
<feature type="transmembrane region" description="Helical" evidence="7">
    <location>
        <begin position="257"/>
        <end position="279"/>
    </location>
</feature>
<keyword evidence="4 7" id="KW-0812">Transmembrane</keyword>
<evidence type="ECO:0000256" key="7">
    <source>
        <dbReference type="RuleBase" id="RU363032"/>
    </source>
</evidence>
<dbReference type="EMBL" id="JAUSVK010000001">
    <property type="protein sequence ID" value="MDQ0394918.1"/>
    <property type="molecule type" value="Genomic_DNA"/>
</dbReference>
<feature type="transmembrane region" description="Helical" evidence="7">
    <location>
        <begin position="12"/>
        <end position="30"/>
    </location>
</feature>
<feature type="transmembrane region" description="Helical" evidence="7">
    <location>
        <begin position="101"/>
        <end position="122"/>
    </location>
</feature>
<dbReference type="PANTHER" id="PTHR43163">
    <property type="entry name" value="DIPEPTIDE TRANSPORT SYSTEM PERMEASE PROTEIN DPPB-RELATED"/>
    <property type="match status" value="1"/>
</dbReference>
<keyword evidence="6 7" id="KW-0472">Membrane</keyword>
<protein>
    <submittedName>
        <fullName evidence="9">Peptide/nickel transport system permease protein</fullName>
    </submittedName>
</protein>